<dbReference type="AlphaFoldDB" id="A0A1H0Y8S8"/>
<keyword evidence="2" id="KW-1185">Reference proteome</keyword>
<sequence>MSGDSHFHYPKLPPLGTREEFMAQLQGVVTENAPGLFALCEEIGDRHDAVIHYWGMAHEDRTDLIGTEGTLHLGFRDAATARQRLACRRTLHLVWA</sequence>
<accession>A0A1H0Y8S8</accession>
<dbReference type="OrthoDB" id="3694433at2"/>
<gene>
    <name evidence="1" type="ORF">SAMN04489718_0296</name>
</gene>
<evidence type="ECO:0000313" key="1">
    <source>
        <dbReference type="EMBL" id="SDQ11520.1"/>
    </source>
</evidence>
<organism evidence="1 2">
    <name type="scientific">Actinopolyspora saharensis</name>
    <dbReference type="NCBI Taxonomy" id="995062"/>
    <lineage>
        <taxon>Bacteria</taxon>
        <taxon>Bacillati</taxon>
        <taxon>Actinomycetota</taxon>
        <taxon>Actinomycetes</taxon>
        <taxon>Actinopolysporales</taxon>
        <taxon>Actinopolysporaceae</taxon>
        <taxon>Actinopolyspora</taxon>
    </lineage>
</organism>
<reference evidence="2" key="1">
    <citation type="submission" date="2016-10" db="EMBL/GenBank/DDBJ databases">
        <authorList>
            <person name="Varghese N."/>
            <person name="Submissions S."/>
        </authorList>
    </citation>
    <scope>NUCLEOTIDE SEQUENCE [LARGE SCALE GENOMIC DNA]</scope>
    <source>
        <strain evidence="2">DSM 45459</strain>
    </source>
</reference>
<dbReference type="EMBL" id="FNKO01000001">
    <property type="protein sequence ID" value="SDQ11520.1"/>
    <property type="molecule type" value="Genomic_DNA"/>
</dbReference>
<name>A0A1H0Y8S8_9ACTN</name>
<dbReference type="RefSeq" id="WP_092520513.1">
    <property type="nucleotide sequence ID" value="NZ_FNKO01000001.1"/>
</dbReference>
<evidence type="ECO:0000313" key="2">
    <source>
        <dbReference type="Proteomes" id="UP000199301"/>
    </source>
</evidence>
<dbReference type="Proteomes" id="UP000199301">
    <property type="component" value="Unassembled WGS sequence"/>
</dbReference>
<protein>
    <submittedName>
        <fullName evidence="1">Uncharacterized protein</fullName>
    </submittedName>
</protein>
<dbReference type="STRING" id="995062.SAMN04489718_0296"/>
<proteinExistence type="predicted"/>